<dbReference type="RefSeq" id="WP_289411227.1">
    <property type="nucleotide sequence ID" value="NZ_JAUCDY010000012.1"/>
</dbReference>
<keyword evidence="1" id="KW-1133">Transmembrane helix</keyword>
<dbReference type="Proteomes" id="UP001241056">
    <property type="component" value="Unassembled WGS sequence"/>
</dbReference>
<evidence type="ECO:0000313" key="2">
    <source>
        <dbReference type="EMBL" id="MDM7858500.1"/>
    </source>
</evidence>
<evidence type="ECO:0008006" key="4">
    <source>
        <dbReference type="Google" id="ProtNLM"/>
    </source>
</evidence>
<name>A0ABT7SQP7_9GAMM</name>
<evidence type="ECO:0000256" key="1">
    <source>
        <dbReference type="SAM" id="Phobius"/>
    </source>
</evidence>
<gene>
    <name evidence="2" type="ORF">QEZ41_09470</name>
</gene>
<accession>A0ABT7SQP7</accession>
<comment type="caution">
    <text evidence="2">The sequence shown here is derived from an EMBL/GenBank/DDBJ whole genome shotgun (WGS) entry which is preliminary data.</text>
</comment>
<reference evidence="2 3" key="1">
    <citation type="submission" date="2023-06" db="EMBL/GenBank/DDBJ databases">
        <title>Thiopseudomonas sp. CY1220 draft genome sequence.</title>
        <authorList>
            <person name="Zhao G."/>
            <person name="An M."/>
        </authorList>
    </citation>
    <scope>NUCLEOTIDE SEQUENCE [LARGE SCALE GENOMIC DNA]</scope>
    <source>
        <strain evidence="2 3">CY1220</strain>
    </source>
</reference>
<organism evidence="2 3">
    <name type="scientific">Thiopseudomonas acetoxidans</name>
    <dbReference type="NCBI Taxonomy" id="3041622"/>
    <lineage>
        <taxon>Bacteria</taxon>
        <taxon>Pseudomonadati</taxon>
        <taxon>Pseudomonadota</taxon>
        <taxon>Gammaproteobacteria</taxon>
        <taxon>Pseudomonadales</taxon>
        <taxon>Pseudomonadaceae</taxon>
        <taxon>Thiopseudomonas</taxon>
    </lineage>
</organism>
<keyword evidence="3" id="KW-1185">Reference proteome</keyword>
<dbReference type="EMBL" id="JAUCDY010000012">
    <property type="protein sequence ID" value="MDM7858500.1"/>
    <property type="molecule type" value="Genomic_DNA"/>
</dbReference>
<keyword evidence="1" id="KW-0812">Transmembrane</keyword>
<feature type="transmembrane region" description="Helical" evidence="1">
    <location>
        <begin position="5"/>
        <end position="22"/>
    </location>
</feature>
<proteinExistence type="predicted"/>
<sequence length="217" mass="24542">MMRKIFILVVVANILFFIWMMATKQETGELTASNFKPVRDENTLSIVLLKEVHEPKTSVIQSSDVDERGRSLLGGFDDEEHAKVLLQRLMSLNIGGAIVERISVINTEYMVYIPAGESKRLALRMIDELLANKIDAALVENGVLDNVIILGSFSQESAASRQVEYAQALGYQAEVKRIIKKRHRFWVSINAEGQRLLDAQVIRTLKDDFAELEHVQE</sequence>
<evidence type="ECO:0000313" key="3">
    <source>
        <dbReference type="Proteomes" id="UP001241056"/>
    </source>
</evidence>
<protein>
    <recommendedName>
        <fullName evidence="4">SPOR domain-containing protein</fullName>
    </recommendedName>
</protein>
<keyword evidence="1" id="KW-0472">Membrane</keyword>